<evidence type="ECO:0000256" key="1">
    <source>
        <dbReference type="SAM" id="MobiDB-lite"/>
    </source>
</evidence>
<evidence type="ECO:0000313" key="3">
    <source>
        <dbReference type="EMBL" id="VEN73251.1"/>
    </source>
</evidence>
<feature type="compositionally biased region" description="Basic and acidic residues" evidence="1">
    <location>
        <begin position="1"/>
        <end position="10"/>
    </location>
</feature>
<keyword evidence="2" id="KW-0472">Membrane</keyword>
<keyword evidence="2" id="KW-1133">Transmembrane helix</keyword>
<feature type="region of interest" description="Disordered" evidence="1">
    <location>
        <begin position="1"/>
        <end position="22"/>
    </location>
</feature>
<evidence type="ECO:0008006" key="4">
    <source>
        <dbReference type="Google" id="ProtNLM"/>
    </source>
</evidence>
<dbReference type="AlphaFoldDB" id="A0A484HK49"/>
<organism evidence="3">
    <name type="scientific">uncultured Desulfobacteraceae bacterium</name>
    <dbReference type="NCBI Taxonomy" id="218296"/>
    <lineage>
        <taxon>Bacteria</taxon>
        <taxon>Pseudomonadati</taxon>
        <taxon>Thermodesulfobacteriota</taxon>
        <taxon>Desulfobacteria</taxon>
        <taxon>Desulfobacterales</taxon>
        <taxon>Desulfobacteraceae</taxon>
        <taxon>environmental samples</taxon>
    </lineage>
</organism>
<dbReference type="NCBIfam" id="NF033634">
    <property type="entry name" value="SLATT_1"/>
    <property type="match status" value="1"/>
</dbReference>
<gene>
    <name evidence="3" type="ORF">EPICR_140012</name>
</gene>
<evidence type="ECO:0000256" key="2">
    <source>
        <dbReference type="SAM" id="Phobius"/>
    </source>
</evidence>
<dbReference type="EMBL" id="CAACVI010000006">
    <property type="protein sequence ID" value="VEN73251.1"/>
    <property type="molecule type" value="Genomic_DNA"/>
</dbReference>
<proteinExistence type="predicted"/>
<reference evidence="3" key="1">
    <citation type="submission" date="2019-01" db="EMBL/GenBank/DDBJ databases">
        <authorList>
            <consortium name="Genoscope - CEA"/>
            <person name="William W."/>
        </authorList>
    </citation>
    <scope>NUCLEOTIDE SEQUENCE</scope>
    <source>
        <strain evidence="3">CR-1</strain>
    </source>
</reference>
<feature type="transmembrane region" description="Helical" evidence="2">
    <location>
        <begin position="82"/>
        <end position="104"/>
    </location>
</feature>
<feature type="transmembrane region" description="Helical" evidence="2">
    <location>
        <begin position="54"/>
        <end position="76"/>
    </location>
</feature>
<name>A0A484HK49_9BACT</name>
<accession>A0A484HK49</accession>
<sequence length="179" mass="19611">MESKSMKKENSPPAKPASGGRDSLTLRLGLLHEELDRSIKKFEGRRKRNAKMGVVVKLLSLGLSAVVTVLLGLGGADADYLLYGRAALILSAMTGVVSGISVFFDFNDLALKYKDTVDKLGIIKIKLRYLETGGKNSPAEAEEVDALKDEYISTLKETYEFFQAVRKDESDSTGKDTEE</sequence>
<protein>
    <recommendedName>
        <fullName evidence="4">SMODS and SLOG-associating 2TM effector domain-containing protein</fullName>
    </recommendedName>
</protein>
<keyword evidence="2" id="KW-0812">Transmembrane</keyword>